<accession>A0A225E2M3</accession>
<dbReference type="EMBL" id="NIDE01000002">
    <property type="protein sequence ID" value="OWK45038.1"/>
    <property type="molecule type" value="Genomic_DNA"/>
</dbReference>
<dbReference type="Gene3D" id="3.40.50.410">
    <property type="entry name" value="von Willebrand factor, type A domain"/>
    <property type="match status" value="1"/>
</dbReference>
<evidence type="ECO:0000313" key="3">
    <source>
        <dbReference type="Proteomes" id="UP000214646"/>
    </source>
</evidence>
<dbReference type="Proteomes" id="UP000214646">
    <property type="component" value="Unassembled WGS sequence"/>
</dbReference>
<comment type="caution">
    <text evidence="2">The sequence shown here is derived from an EMBL/GenBank/DDBJ whole genome shotgun (WGS) entry which is preliminary data.</text>
</comment>
<name>A0A225E2M3_9BACT</name>
<dbReference type="SUPFAM" id="SSF53300">
    <property type="entry name" value="vWA-like"/>
    <property type="match status" value="1"/>
</dbReference>
<dbReference type="SUPFAM" id="SSF52317">
    <property type="entry name" value="Class I glutamine amidotransferase-like"/>
    <property type="match status" value="1"/>
</dbReference>
<feature type="transmembrane region" description="Helical" evidence="1">
    <location>
        <begin position="18"/>
        <end position="40"/>
    </location>
</feature>
<dbReference type="PROSITE" id="PS50194">
    <property type="entry name" value="FILAMIN_REPEAT"/>
    <property type="match status" value="1"/>
</dbReference>
<keyword evidence="1" id="KW-0812">Transmembrane</keyword>
<dbReference type="AlphaFoldDB" id="A0A225E2M3"/>
<dbReference type="PANTHER" id="PTHR37947:SF1">
    <property type="entry name" value="BLL2462 PROTEIN"/>
    <property type="match status" value="1"/>
</dbReference>
<keyword evidence="1" id="KW-1133">Transmembrane helix</keyword>
<protein>
    <submittedName>
        <fullName evidence="2">Threonine dehydrogenase</fullName>
    </submittedName>
</protein>
<reference evidence="3" key="1">
    <citation type="submission" date="2017-06" db="EMBL/GenBank/DDBJ databases">
        <title>Genome analysis of Fimbriiglobus ruber SP5, the first member of the order Planctomycetales with confirmed chitinolytic capability.</title>
        <authorList>
            <person name="Ravin N.V."/>
            <person name="Rakitin A.L."/>
            <person name="Ivanova A.A."/>
            <person name="Beletsky A.V."/>
            <person name="Kulichevskaya I.S."/>
            <person name="Mardanov A.V."/>
            <person name="Dedysh S.N."/>
        </authorList>
    </citation>
    <scope>NUCLEOTIDE SEQUENCE [LARGE SCALE GENOMIC DNA]</scope>
    <source>
        <strain evidence="3">SP5</strain>
    </source>
</reference>
<dbReference type="InterPro" id="IPR029062">
    <property type="entry name" value="Class_I_gatase-like"/>
</dbReference>
<dbReference type="Gene3D" id="3.40.50.880">
    <property type="match status" value="1"/>
</dbReference>
<evidence type="ECO:0000256" key="1">
    <source>
        <dbReference type="SAM" id="Phobius"/>
    </source>
</evidence>
<dbReference type="InterPro" id="IPR017868">
    <property type="entry name" value="Filamin/ABP280_repeat-like"/>
</dbReference>
<dbReference type="InterPro" id="IPR036465">
    <property type="entry name" value="vWFA_dom_sf"/>
</dbReference>
<dbReference type="InterPro" id="IPR013783">
    <property type="entry name" value="Ig-like_fold"/>
</dbReference>
<dbReference type="PANTHER" id="PTHR37947">
    <property type="entry name" value="BLL2462 PROTEIN"/>
    <property type="match status" value="1"/>
</dbReference>
<organism evidence="2 3">
    <name type="scientific">Fimbriiglobus ruber</name>
    <dbReference type="NCBI Taxonomy" id="1908690"/>
    <lineage>
        <taxon>Bacteria</taxon>
        <taxon>Pseudomonadati</taxon>
        <taxon>Planctomycetota</taxon>
        <taxon>Planctomycetia</taxon>
        <taxon>Gemmatales</taxon>
        <taxon>Gemmataceae</taxon>
        <taxon>Fimbriiglobus</taxon>
    </lineage>
</organism>
<keyword evidence="1" id="KW-0472">Membrane</keyword>
<keyword evidence="3" id="KW-1185">Reference proteome</keyword>
<gene>
    <name evidence="2" type="ORF">FRUB_01369</name>
</gene>
<evidence type="ECO:0000313" key="2">
    <source>
        <dbReference type="EMBL" id="OWK45038.1"/>
    </source>
</evidence>
<sequence length="825" mass="90270">MNETDIFFSTNPAEPWSFYPLGSAALALVAAGLIGLTLWTYLGHPQASRRRVALVLALRLVALVVALLTALRPSVGIQEDPKLPSTLLIGIDMSESMTVPDELNNQTRIAAVRKTLDRCSGVLDELRTEQNVNVVMYGFGPADFNEAVHKYDPAAPPKFNKSDYGIYLNKTFERWQGERFVRGHLIIGDGQDNGTGPRPEAEAARWRQAGRQVHTFAVGQPTTDSDAKDVAVKSVSVVSGNPDGSVFIKTDFTLRVVLDARGFDGATVPVEASFDTGDGYKRELVQPTKLISGKEVVVELKLKAPDRPGEIKIKVEVPPASVPGDVAPSNNTIETYLTVTKEGVRVLLVNRLTYEHAFIRNALAADPRIDLYVVTRQTDEPATPQEQEDFDFDNRAYDVIILGNVSARQLQAIDPALPAKIRDQVMKKGVGLLMTGGHATFRGTQGIADAGGWRGVKEITDILPVDLDKTPPVPDTVFTDAGARFQFLPTFQSLNPAGGTQDYLVRLADKPDATAELWNRLNARQSRSRFTGLNRIGTPKSTATLFAVASPETGDHPLPLKPGEERQYAPVLVGHQPGGTGSNGRVLVLAAQDTFLWRRLGLPETNDGIQIHARFWRQMVRWLAHQEDEEGAAFAKPELRRLPLGGKNTIRVGLRQSGGAAAHDPKFDVKVIAPGESEEAARPRTVVPDPDGGFKLTYDPTAAGEYVVKVTATGKDGTGKDVKGEASARFLAYPEASDEMLRKAANPETLKRIATAGGGQFYRLEDLPTFLKDLKAQPLEAVKPRPRYIPDWRRDHSKGFLPGWLVVFVTLLGTEWALRRLWGMV</sequence>
<proteinExistence type="predicted"/>
<feature type="transmembrane region" description="Helical" evidence="1">
    <location>
        <begin position="52"/>
        <end position="71"/>
    </location>
</feature>
<dbReference type="Gene3D" id="2.60.40.10">
    <property type="entry name" value="Immunoglobulins"/>
    <property type="match status" value="1"/>
</dbReference>